<accession>A0A8R1I8I1</accession>
<dbReference type="InterPro" id="IPR000504">
    <property type="entry name" value="RRM_dom"/>
</dbReference>
<dbReference type="GO" id="GO:2000766">
    <property type="term" value="P:negative regulation of cytoplasmic translation"/>
    <property type="evidence" value="ECO:0007669"/>
    <property type="project" value="TreeGrafter"/>
</dbReference>
<feature type="region of interest" description="Disordered" evidence="3">
    <location>
        <begin position="1"/>
        <end position="31"/>
    </location>
</feature>
<dbReference type="PANTHER" id="PTHR12566:SF9">
    <property type="entry name" value="CYTOPLASMIC POLYADENYLATION ELEMENT-BINDING PROTEIN 1"/>
    <property type="match status" value="1"/>
</dbReference>
<dbReference type="GO" id="GO:0043022">
    <property type="term" value="F:ribosome binding"/>
    <property type="evidence" value="ECO:0007669"/>
    <property type="project" value="TreeGrafter"/>
</dbReference>
<dbReference type="AlphaFoldDB" id="A0A8R1I8I1"/>
<dbReference type="EnsemblMetazoa" id="CJA17238.1">
    <property type="protein sequence ID" value="CJA17238.1"/>
    <property type="gene ID" value="WBGene00136441"/>
</dbReference>
<evidence type="ECO:0000259" key="5">
    <source>
        <dbReference type="Pfam" id="PF16367"/>
    </source>
</evidence>
<name>A0A8R1I8I1_CAEJA</name>
<feature type="compositionally biased region" description="Basic and acidic residues" evidence="3">
    <location>
        <begin position="16"/>
        <end position="26"/>
    </location>
</feature>
<proteinExistence type="predicted"/>
<feature type="region of interest" description="Disordered" evidence="3">
    <location>
        <begin position="220"/>
        <end position="283"/>
    </location>
</feature>
<evidence type="ECO:0000313" key="6">
    <source>
        <dbReference type="EnsemblMetazoa" id="CJA17238.1"/>
    </source>
</evidence>
<feature type="compositionally biased region" description="Low complexity" evidence="3">
    <location>
        <begin position="232"/>
        <end position="242"/>
    </location>
</feature>
<dbReference type="InterPro" id="IPR038446">
    <property type="entry name" value="CEBP_ZZ_sf"/>
</dbReference>
<protein>
    <recommendedName>
        <fullName evidence="2">Cytoplasmic polyadenylation element-binding protein 3</fullName>
    </recommendedName>
</protein>
<dbReference type="CDD" id="cd12725">
    <property type="entry name" value="RRM2_CPEB1"/>
    <property type="match status" value="1"/>
</dbReference>
<dbReference type="PANTHER" id="PTHR12566">
    <property type="entry name" value="CYTOPLASMIC POLYADENYLATION ELEMENT BINDING PROTEIN CPEB"/>
    <property type="match status" value="1"/>
</dbReference>
<evidence type="ECO:0000256" key="1">
    <source>
        <dbReference type="ARBA" id="ARBA00022884"/>
    </source>
</evidence>
<dbReference type="GO" id="GO:0000900">
    <property type="term" value="F:mRNA regulatory element binding translation repressor activity"/>
    <property type="evidence" value="ECO:0007669"/>
    <property type="project" value="TreeGrafter"/>
</dbReference>
<dbReference type="CDD" id="cd12723">
    <property type="entry name" value="RRM1_CPEB1"/>
    <property type="match status" value="1"/>
</dbReference>
<dbReference type="GO" id="GO:0003730">
    <property type="term" value="F:mRNA 3'-UTR binding"/>
    <property type="evidence" value="ECO:0007669"/>
    <property type="project" value="InterPro"/>
</dbReference>
<organism evidence="6 7">
    <name type="scientific">Caenorhabditis japonica</name>
    <dbReference type="NCBI Taxonomy" id="281687"/>
    <lineage>
        <taxon>Eukaryota</taxon>
        <taxon>Metazoa</taxon>
        <taxon>Ecdysozoa</taxon>
        <taxon>Nematoda</taxon>
        <taxon>Chromadorea</taxon>
        <taxon>Rhabditida</taxon>
        <taxon>Rhabditina</taxon>
        <taxon>Rhabditomorpha</taxon>
        <taxon>Rhabditoidea</taxon>
        <taxon>Rhabditidae</taxon>
        <taxon>Peloderinae</taxon>
        <taxon>Caenorhabditis</taxon>
    </lineage>
</organism>
<dbReference type="FunFam" id="3.30.70.330:FF:000483">
    <property type="entry name" value="Cytoplasmic polyadenylation element-binding protein 2"/>
    <property type="match status" value="1"/>
</dbReference>
<dbReference type="GO" id="GO:0005634">
    <property type="term" value="C:nucleus"/>
    <property type="evidence" value="ECO:0007669"/>
    <property type="project" value="TreeGrafter"/>
</dbReference>
<reference evidence="6" key="2">
    <citation type="submission" date="2022-06" db="UniProtKB">
        <authorList>
            <consortium name="EnsemblMetazoa"/>
        </authorList>
    </citation>
    <scope>IDENTIFICATION</scope>
    <source>
        <strain evidence="6">DF5081</strain>
    </source>
</reference>
<dbReference type="InterPro" id="IPR032296">
    <property type="entry name" value="CEBP_ZZ"/>
</dbReference>
<feature type="region of interest" description="Disordered" evidence="3">
    <location>
        <begin position="98"/>
        <end position="185"/>
    </location>
</feature>
<feature type="region of interest" description="Disordered" evidence="3">
    <location>
        <begin position="564"/>
        <end position="593"/>
    </location>
</feature>
<evidence type="ECO:0000313" key="7">
    <source>
        <dbReference type="Proteomes" id="UP000005237"/>
    </source>
</evidence>
<dbReference type="InterPro" id="IPR012677">
    <property type="entry name" value="Nucleotide-bd_a/b_plait_sf"/>
</dbReference>
<dbReference type="InterPro" id="IPR034977">
    <property type="entry name" value="CPEB1_RRM1"/>
</dbReference>
<dbReference type="CDD" id="cd19757">
    <property type="entry name" value="Bbox1"/>
    <property type="match status" value="1"/>
</dbReference>
<evidence type="ECO:0000256" key="3">
    <source>
        <dbReference type="SAM" id="MobiDB-lite"/>
    </source>
</evidence>
<feature type="domain" description="RRM" evidence="5">
    <location>
        <begin position="291"/>
        <end position="406"/>
    </location>
</feature>
<dbReference type="GO" id="GO:0045202">
    <property type="term" value="C:synapse"/>
    <property type="evidence" value="ECO:0007669"/>
    <property type="project" value="TreeGrafter"/>
</dbReference>
<dbReference type="SUPFAM" id="SSF54928">
    <property type="entry name" value="RNA-binding domain, RBD"/>
    <property type="match status" value="1"/>
</dbReference>
<dbReference type="Pfam" id="PF16366">
    <property type="entry name" value="CEBP_ZZ"/>
    <property type="match status" value="1"/>
</dbReference>
<dbReference type="InterPro" id="IPR035979">
    <property type="entry name" value="RBD_domain_sf"/>
</dbReference>
<dbReference type="FunFam" id="3.30.70.330:FF:000677">
    <property type="entry name" value="Cytoplasmic polyadenylation element-binding protein 3"/>
    <property type="match status" value="1"/>
</dbReference>
<dbReference type="Pfam" id="PF16367">
    <property type="entry name" value="RRM_7"/>
    <property type="match status" value="1"/>
</dbReference>
<dbReference type="InterPro" id="IPR034819">
    <property type="entry name" value="CPEB"/>
</dbReference>
<keyword evidence="1" id="KW-0694">RNA-binding</keyword>
<keyword evidence="7" id="KW-1185">Reference proteome</keyword>
<reference evidence="7" key="1">
    <citation type="submission" date="2010-08" db="EMBL/GenBank/DDBJ databases">
        <authorList>
            <consortium name="Caenorhabditis japonica Sequencing Consortium"/>
            <person name="Wilson R.K."/>
        </authorList>
    </citation>
    <scope>NUCLEOTIDE SEQUENCE [LARGE SCALE GENOMIC DNA]</scope>
    <source>
        <strain evidence="7">DF5081</strain>
    </source>
</reference>
<evidence type="ECO:0000256" key="2">
    <source>
        <dbReference type="ARBA" id="ARBA00070027"/>
    </source>
</evidence>
<dbReference type="GO" id="GO:0008135">
    <property type="term" value="F:translation factor activity, RNA binding"/>
    <property type="evidence" value="ECO:0007669"/>
    <property type="project" value="TreeGrafter"/>
</dbReference>
<feature type="compositionally biased region" description="Low complexity" evidence="3">
    <location>
        <begin position="576"/>
        <end position="593"/>
    </location>
</feature>
<dbReference type="Gene3D" id="4.10.640.40">
    <property type="entry name" value="Cytoplasmic polyadenylation element-binding protein, ZZ domain"/>
    <property type="match status" value="1"/>
</dbReference>
<dbReference type="Gene3D" id="3.30.70.330">
    <property type="match status" value="2"/>
</dbReference>
<feature type="compositionally biased region" description="Polar residues" evidence="3">
    <location>
        <begin position="259"/>
        <end position="275"/>
    </location>
</feature>
<feature type="compositionally biased region" description="Low complexity" evidence="3">
    <location>
        <begin position="121"/>
        <end position="140"/>
    </location>
</feature>
<sequence length="734" mass="81166">MDRNDDSAPVQAAAEPAEHPGDEKSGKRNVPPALKLVENVVATGEKSPAPASVYDLFKKYHKGEKNGEENVNVNVGFDQLSSDEKSGFLRKLQMLTVGSKKKDGESSQSPAGRLLKKFVPSRRTTPTASASTAKTTSPSRFSVFGRSAKKVSESFSSQKPIHRKQSARRLQFTEKENPQPDAARNKVVAAMTREYEKLSKECAPVPINNKPARVQMQIPRGSLETPTDSPVKSFSSTTTSSSPEKEREKEKEKIEQPRYGTTQRQSVNSQQSSASWHGELPPRDYTSPTFSRKIFVGGVPWDITEAALKDSFGEFGSCAVEWPGQEARYRSGQSNVMPPNANLRAHSKYSGQATTGYVYMIFEDERAVAALLHECSQEIGGAGEWYFKIRAQRSKSTEIRQVQIIPWVTSDSLYCHEESILEVGIEPKRTVFVGALHGMMTAQVLHSIMEDCFGCVECVQLDTDKFKYPIGSGRVTFREHGAYFKAIEIGYLHVHTSKFRKRVQIDPFLESTSCMVCNLEPAHCFCRNRNCFKYYCHSCWSIDHGKDTVVDVHVPVIVPSSATKAYQGHASRHSHLSSNSPSKARDGQNSNNSQFSQLLSPAFPMIVGAPTPTLSALYGYIQNNHTMSPTVYDGPLTPPSSETMSKRGSREFSSNSNGGPVFISPAPVLSSQKLETPIPSYFANSTAILTPASTYYGSPSTQQTYYAPNVYYGYMPQPIPYDGYVCPPPANYTQ</sequence>
<dbReference type="Proteomes" id="UP000005237">
    <property type="component" value="Unassembled WGS sequence"/>
</dbReference>
<feature type="compositionally biased region" description="Basic and acidic residues" evidence="3">
    <location>
        <begin position="243"/>
        <end position="256"/>
    </location>
</feature>
<feature type="region of interest" description="Disordered" evidence="3">
    <location>
        <begin position="630"/>
        <end position="657"/>
    </location>
</feature>
<dbReference type="GO" id="GO:0043005">
    <property type="term" value="C:neuron projection"/>
    <property type="evidence" value="ECO:0007669"/>
    <property type="project" value="TreeGrafter"/>
</dbReference>
<dbReference type="GO" id="GO:0005737">
    <property type="term" value="C:cytoplasm"/>
    <property type="evidence" value="ECO:0007669"/>
    <property type="project" value="TreeGrafter"/>
</dbReference>
<evidence type="ECO:0000259" key="4">
    <source>
        <dbReference type="Pfam" id="PF16366"/>
    </source>
</evidence>
<feature type="domain" description="Cytoplasmic polyadenylation element-binding protein ZZ" evidence="4">
    <location>
        <begin position="501"/>
        <end position="557"/>
    </location>
</feature>